<dbReference type="GO" id="GO:0016740">
    <property type="term" value="F:transferase activity"/>
    <property type="evidence" value="ECO:0007669"/>
    <property type="project" value="UniProtKB-KW"/>
</dbReference>
<evidence type="ECO:0000313" key="11">
    <source>
        <dbReference type="Proteomes" id="UP000182235"/>
    </source>
</evidence>
<dbReference type="SUPFAM" id="SSF57850">
    <property type="entry name" value="RING/U-box"/>
    <property type="match status" value="1"/>
</dbReference>
<keyword evidence="6" id="KW-0833">Ubl conjugation pathway</keyword>
<keyword evidence="5" id="KW-0863">Zinc-finger</keyword>
<name>A0A1J9QTE1_9EURO</name>
<dbReference type="InterPro" id="IPR044066">
    <property type="entry name" value="TRIAD_supradom"/>
</dbReference>
<feature type="compositionally biased region" description="Low complexity" evidence="8">
    <location>
        <begin position="690"/>
        <end position="714"/>
    </location>
</feature>
<evidence type="ECO:0000313" key="10">
    <source>
        <dbReference type="EMBL" id="OJD19471.1"/>
    </source>
</evidence>
<dbReference type="VEuPathDB" id="FungiDB:AJ78_00539"/>
<reference evidence="10 11" key="1">
    <citation type="submission" date="2015-07" db="EMBL/GenBank/DDBJ databases">
        <title>Emmonsia species relationships and genome sequence.</title>
        <authorList>
            <consortium name="The Broad Institute Genomics Platform"/>
            <person name="Cuomo C.A."/>
            <person name="Munoz J.F."/>
            <person name="Imamovic A."/>
            <person name="Priest M.E."/>
            <person name="Young S."/>
            <person name="Clay O.K."/>
            <person name="McEwen J.G."/>
        </authorList>
    </citation>
    <scope>NUCLEOTIDE SEQUENCE [LARGE SCALE GENOMIC DNA]</scope>
    <source>
        <strain evidence="10 11">UAMH 9510</strain>
    </source>
</reference>
<keyword evidence="11" id="KW-1185">Reference proteome</keyword>
<keyword evidence="3" id="KW-0479">Metal-binding</keyword>
<dbReference type="Pfam" id="PF26200">
    <property type="entry name" value="Rcat_RNF216"/>
    <property type="match status" value="1"/>
</dbReference>
<dbReference type="OrthoDB" id="10009520at2759"/>
<keyword evidence="2" id="KW-0808">Transferase</keyword>
<feature type="domain" description="RING-type" evidence="9">
    <location>
        <begin position="250"/>
        <end position="469"/>
    </location>
</feature>
<dbReference type="InterPro" id="IPR047546">
    <property type="entry name" value="Rcat_RBR_RNF216"/>
</dbReference>
<evidence type="ECO:0000256" key="6">
    <source>
        <dbReference type="ARBA" id="ARBA00022786"/>
    </source>
</evidence>
<organism evidence="10 11">
    <name type="scientific">Emergomyces pasteurianus Ep9510</name>
    <dbReference type="NCBI Taxonomy" id="1447872"/>
    <lineage>
        <taxon>Eukaryota</taxon>
        <taxon>Fungi</taxon>
        <taxon>Dikarya</taxon>
        <taxon>Ascomycota</taxon>
        <taxon>Pezizomycotina</taxon>
        <taxon>Eurotiomycetes</taxon>
        <taxon>Eurotiomycetidae</taxon>
        <taxon>Onygenales</taxon>
        <taxon>Ajellomycetaceae</taxon>
        <taxon>Emergomyces</taxon>
    </lineage>
</organism>
<dbReference type="EMBL" id="LGRN01000009">
    <property type="protein sequence ID" value="OJD19471.1"/>
    <property type="molecule type" value="Genomic_DNA"/>
</dbReference>
<feature type="compositionally biased region" description="Polar residues" evidence="8">
    <location>
        <begin position="32"/>
        <end position="41"/>
    </location>
</feature>
<accession>A0A1J9QTE1</accession>
<feature type="region of interest" description="Disordered" evidence="8">
    <location>
        <begin position="658"/>
        <end position="730"/>
    </location>
</feature>
<evidence type="ECO:0000256" key="8">
    <source>
        <dbReference type="SAM" id="MobiDB-lite"/>
    </source>
</evidence>
<dbReference type="InterPro" id="IPR051628">
    <property type="entry name" value="LUBAC_E3_Ligases"/>
</dbReference>
<evidence type="ECO:0000256" key="1">
    <source>
        <dbReference type="ARBA" id="ARBA00004906"/>
    </source>
</evidence>
<dbReference type="Proteomes" id="UP000182235">
    <property type="component" value="Unassembled WGS sequence"/>
</dbReference>
<keyword evidence="7" id="KW-0862">Zinc</keyword>
<dbReference type="PANTHER" id="PTHR22770:SF47">
    <property type="entry name" value="E3 UBIQUITIN-PROTEIN LIGASE RNF216"/>
    <property type="match status" value="1"/>
</dbReference>
<dbReference type="CDD" id="cd16630">
    <property type="entry name" value="RING-HC_RBR_RNF216"/>
    <property type="match status" value="1"/>
</dbReference>
<evidence type="ECO:0000256" key="7">
    <source>
        <dbReference type="ARBA" id="ARBA00022833"/>
    </source>
</evidence>
<evidence type="ECO:0000256" key="5">
    <source>
        <dbReference type="ARBA" id="ARBA00022771"/>
    </source>
</evidence>
<dbReference type="Pfam" id="PF26191">
    <property type="entry name" value="RING-HC_RBR_RNF216"/>
    <property type="match status" value="1"/>
</dbReference>
<dbReference type="GO" id="GO:0008270">
    <property type="term" value="F:zinc ion binding"/>
    <property type="evidence" value="ECO:0007669"/>
    <property type="project" value="UniProtKB-KW"/>
</dbReference>
<dbReference type="SMART" id="SM00647">
    <property type="entry name" value="IBR"/>
    <property type="match status" value="2"/>
</dbReference>
<dbReference type="Gene3D" id="1.20.120.1750">
    <property type="match status" value="1"/>
</dbReference>
<dbReference type="InterPro" id="IPR002867">
    <property type="entry name" value="IBR_dom"/>
</dbReference>
<proteinExistence type="predicted"/>
<feature type="compositionally biased region" description="Basic residues" evidence="8">
    <location>
        <begin position="658"/>
        <end position="668"/>
    </location>
</feature>
<feature type="region of interest" description="Disordered" evidence="8">
    <location>
        <begin position="793"/>
        <end position="821"/>
    </location>
</feature>
<dbReference type="AlphaFoldDB" id="A0A1J9QTE1"/>
<evidence type="ECO:0000256" key="4">
    <source>
        <dbReference type="ARBA" id="ARBA00022737"/>
    </source>
</evidence>
<dbReference type="PANTHER" id="PTHR22770">
    <property type="entry name" value="UBIQUITIN CONJUGATING ENZYME 7 INTERACTING PROTEIN-RELATED"/>
    <property type="match status" value="1"/>
</dbReference>
<protein>
    <recommendedName>
        <fullName evidence="9">RING-type domain-containing protein</fullName>
    </recommendedName>
</protein>
<dbReference type="PROSITE" id="PS51873">
    <property type="entry name" value="TRIAD"/>
    <property type="match status" value="1"/>
</dbReference>
<evidence type="ECO:0000256" key="3">
    <source>
        <dbReference type="ARBA" id="ARBA00022723"/>
    </source>
</evidence>
<dbReference type="CDD" id="cd20353">
    <property type="entry name" value="Rcat_RBR_RNF216"/>
    <property type="match status" value="1"/>
</dbReference>
<dbReference type="STRING" id="1447872.A0A1J9QTE1"/>
<keyword evidence="4" id="KW-0677">Repeat</keyword>
<feature type="region of interest" description="Disordered" evidence="8">
    <location>
        <begin position="1"/>
        <end position="41"/>
    </location>
</feature>
<gene>
    <name evidence="10" type="ORF">AJ78_00539</name>
</gene>
<feature type="compositionally biased region" description="Polar residues" evidence="8">
    <location>
        <begin position="110"/>
        <end position="121"/>
    </location>
</feature>
<sequence>MKRKLPEVIDLTGNDEETTIKPAQPSGCITGPAQSSSQQTSPENKYDYVYAQITSIFPGICLDYVRQLHKHHMATDPDVDTKEALINQIIDSGPYPQGDEIEKLEKSRQKPPQKNPQPTSSKRVRDREDGIVLSDPFYRDAQHLLQLDFPEVPPEYIRSVLQSQKSLSAAYSSLDQAESTYDLTNPPLYKRCRSRKTDALGLPPTNPTNSDRLCELQGAREEWRKKEESHQQELAKLDAQNEATCIAQDNVMECQCCYADVPINHMIPCTGQNIHFFCKECIRSAAKTQIGVLKYEVNCMDMSGCSAGFHKHTLANVLGESLMGKLEQLQQRDEIARANLEGLHDCPFCDFKAICPPIEVDREFRCENPGCRKVSCRLCGLESHIPKSCEQANDKKTPARQKIEEAMSEALIRTCPNPKCKVKIVKEDGCNKMICVKCRSVMCYVCKKDITAEGYKHFGKPPKRCPVHDPKSNARHFEEVSSAHKKAIEEVMKANPGLKLEELVVEAPKKEHHTGPTIAGHHRYIQHLQNQQQYYNAQLRQGRIPGAPLHPTQPGARGPAGRAQVPMHAPNHQNHPHPVDYPQPFPIQNGANQPDPFGRVLEWMNVVEQPPLQPTEHYDFQQAGLWNQAADFHIIPPTVMPPMPHYQQFQHDAHVHLQHHYHLQHHGHPPQAGNSSQGAPWPRHKHLAAQQNQNQNRSQRPNQQQVAHQIQQHPQPQPQPEGPQQRGKLQAAQYIRHPQHVPIAPRRPATQIRPHVFPNTGAALMQPSPPATQHACMQAGPLVSNRHAVSNNNHTHHNNKPTFQYPTDVPDIAPHQQLSRN</sequence>
<comment type="pathway">
    <text evidence="1">Protein modification; protein ubiquitination.</text>
</comment>
<evidence type="ECO:0000259" key="9">
    <source>
        <dbReference type="PROSITE" id="PS51873"/>
    </source>
</evidence>
<comment type="caution">
    <text evidence="10">The sequence shown here is derived from an EMBL/GenBank/DDBJ whole genome shotgun (WGS) entry which is preliminary data.</text>
</comment>
<dbReference type="CDD" id="cd20339">
    <property type="entry name" value="BRcat_RBR_RNF216"/>
    <property type="match status" value="1"/>
</dbReference>
<evidence type="ECO:0000256" key="2">
    <source>
        <dbReference type="ARBA" id="ARBA00022679"/>
    </source>
</evidence>
<dbReference type="InterPro" id="IPR047545">
    <property type="entry name" value="BRcat_RBR_RNF216"/>
</dbReference>
<dbReference type="InterPro" id="IPR047544">
    <property type="entry name" value="RING-HC_RBR_RNF216"/>
</dbReference>
<feature type="region of interest" description="Disordered" evidence="8">
    <location>
        <begin position="104"/>
        <end position="128"/>
    </location>
</feature>